<dbReference type="Pfam" id="PF20216">
    <property type="entry name" value="DUF6576"/>
    <property type="match status" value="1"/>
</dbReference>
<proteinExistence type="predicted"/>
<feature type="domain" description="DUF6576" evidence="1">
    <location>
        <begin position="28"/>
        <end position="73"/>
    </location>
</feature>
<accession>A0ABW3K056</accession>
<reference evidence="3" key="1">
    <citation type="journal article" date="2019" name="Int. J. Syst. Evol. Microbiol.">
        <title>The Global Catalogue of Microorganisms (GCM) 10K type strain sequencing project: providing services to taxonomists for standard genome sequencing and annotation.</title>
        <authorList>
            <consortium name="The Broad Institute Genomics Platform"/>
            <consortium name="The Broad Institute Genome Sequencing Center for Infectious Disease"/>
            <person name="Wu L."/>
            <person name="Ma J."/>
        </authorList>
    </citation>
    <scope>NUCLEOTIDE SEQUENCE [LARGE SCALE GENOMIC DNA]</scope>
    <source>
        <strain evidence="3">CCUG 58938</strain>
    </source>
</reference>
<keyword evidence="3" id="KW-1185">Reference proteome</keyword>
<evidence type="ECO:0000313" key="2">
    <source>
        <dbReference type="EMBL" id="MFD0998412.1"/>
    </source>
</evidence>
<sequence>MGIFGTLIIVAILVYLFRNSFTGRNLETKEDRYNAARNKRLEELDNLLDKINRHGIDSLTDYERKRLDELSGKK</sequence>
<evidence type="ECO:0000259" key="1">
    <source>
        <dbReference type="Pfam" id="PF20216"/>
    </source>
</evidence>
<organism evidence="2 3">
    <name type="scientific">Ohtaekwangia kribbensis</name>
    <dbReference type="NCBI Taxonomy" id="688913"/>
    <lineage>
        <taxon>Bacteria</taxon>
        <taxon>Pseudomonadati</taxon>
        <taxon>Bacteroidota</taxon>
        <taxon>Cytophagia</taxon>
        <taxon>Cytophagales</taxon>
        <taxon>Fulvivirgaceae</taxon>
        <taxon>Ohtaekwangia</taxon>
    </lineage>
</organism>
<comment type="caution">
    <text evidence="2">The sequence shown here is derived from an EMBL/GenBank/DDBJ whole genome shotgun (WGS) entry which is preliminary data.</text>
</comment>
<dbReference type="Proteomes" id="UP001597112">
    <property type="component" value="Unassembled WGS sequence"/>
</dbReference>
<name>A0ABW3K056_9BACT</name>
<dbReference type="RefSeq" id="WP_377575070.1">
    <property type="nucleotide sequence ID" value="NZ_JBHTKA010000001.1"/>
</dbReference>
<dbReference type="InterPro" id="IPR046483">
    <property type="entry name" value="DUF6576"/>
</dbReference>
<evidence type="ECO:0000313" key="3">
    <source>
        <dbReference type="Proteomes" id="UP001597112"/>
    </source>
</evidence>
<gene>
    <name evidence="2" type="ORF">ACFQ21_03800</name>
</gene>
<dbReference type="EMBL" id="JBHTKA010000001">
    <property type="protein sequence ID" value="MFD0998412.1"/>
    <property type="molecule type" value="Genomic_DNA"/>
</dbReference>
<protein>
    <submittedName>
        <fullName evidence="2">DUF6576 domain-containing protein</fullName>
    </submittedName>
</protein>